<organism evidence="4 5">
    <name type="scientific">Thalassoglobus polymorphus</name>
    <dbReference type="NCBI Taxonomy" id="2527994"/>
    <lineage>
        <taxon>Bacteria</taxon>
        <taxon>Pseudomonadati</taxon>
        <taxon>Planctomycetota</taxon>
        <taxon>Planctomycetia</taxon>
        <taxon>Planctomycetales</taxon>
        <taxon>Planctomycetaceae</taxon>
        <taxon>Thalassoglobus</taxon>
    </lineage>
</organism>
<dbReference type="EC" id="3.1.1.72" evidence="4"/>
<evidence type="ECO:0000313" key="5">
    <source>
        <dbReference type="Proteomes" id="UP000315724"/>
    </source>
</evidence>
<evidence type="ECO:0000313" key="4">
    <source>
        <dbReference type="EMBL" id="QDT35590.1"/>
    </source>
</evidence>
<dbReference type="KEGG" id="tpol:Mal48_48680"/>
<dbReference type="Gene3D" id="3.40.50.1820">
    <property type="entry name" value="alpha/beta hydrolase"/>
    <property type="match status" value="1"/>
</dbReference>
<feature type="signal peptide" evidence="2">
    <location>
        <begin position="1"/>
        <end position="23"/>
    </location>
</feature>
<feature type="chain" id="PRO_5021790519" evidence="2">
    <location>
        <begin position="24"/>
        <end position="401"/>
    </location>
</feature>
<dbReference type="PANTHER" id="PTHR48081:SF6">
    <property type="entry name" value="PEPTIDASE S9 PROLYL OLIGOPEPTIDASE CATALYTIC DOMAIN-CONTAINING PROTEIN"/>
    <property type="match status" value="1"/>
</dbReference>
<dbReference type="GO" id="GO:0046555">
    <property type="term" value="F:acetylxylan esterase activity"/>
    <property type="evidence" value="ECO:0007669"/>
    <property type="project" value="UniProtKB-EC"/>
</dbReference>
<accession>A0A517QVD8</accession>
<evidence type="ECO:0000256" key="1">
    <source>
        <dbReference type="ARBA" id="ARBA00022801"/>
    </source>
</evidence>
<dbReference type="OrthoDB" id="9794725at2"/>
<keyword evidence="5" id="KW-1185">Reference proteome</keyword>
<keyword evidence="2" id="KW-0732">Signal</keyword>
<evidence type="ECO:0000256" key="2">
    <source>
        <dbReference type="SAM" id="SignalP"/>
    </source>
</evidence>
<dbReference type="PANTHER" id="PTHR48081">
    <property type="entry name" value="AB HYDROLASE SUPERFAMILY PROTEIN C4A8.06C"/>
    <property type="match status" value="1"/>
</dbReference>
<name>A0A517QVD8_9PLAN</name>
<protein>
    <submittedName>
        <fullName evidence="4">Acetylxylan esterase</fullName>
        <ecNumber evidence="4">3.1.1.72</ecNumber>
    </submittedName>
</protein>
<dbReference type="Proteomes" id="UP000315724">
    <property type="component" value="Chromosome"/>
</dbReference>
<dbReference type="InterPro" id="IPR029058">
    <property type="entry name" value="AB_hydrolase_fold"/>
</dbReference>
<dbReference type="InterPro" id="IPR050300">
    <property type="entry name" value="GDXG_lipolytic_enzyme"/>
</dbReference>
<dbReference type="RefSeq" id="WP_145205402.1">
    <property type="nucleotide sequence ID" value="NZ_CP036267.1"/>
</dbReference>
<evidence type="ECO:0000259" key="3">
    <source>
        <dbReference type="Pfam" id="PF20434"/>
    </source>
</evidence>
<sequence length="401" mass="43375" precursor="true">MLSHLRWICAVPAILLTSSLAIAAGPEPIPLWPNGAPGQDGTGEKDVPLVRIYPAGENATGTAVVILPGGGYGGLAMDHEGHQIAKWWNRLGVTGAVVTYRHGPKYQHPAPLQDAQRAIRHLRAHAEELKIDPHRIGVMGFSAGGHLASTVSTHFDEGDADSKDLVAQQSSRPDFAVLCYPVISMLDPQAHKGSRRNLLGENPSEELVKSLSNHLQVTRETPPTFVFHTAADPVVPVGNAIAYYQALVKHGVDAELHIYQKGRHGVGLAPNDPILKSWPDRLADWLRTNNFLSGKKRVSVSGAVKFDGKPLKWGMISFASRESDSFPTASTMVQSGKFAIAEKDGPVAGKYSVSVHDMGTFAREPSIEDARTLTGDHSITGLVIQVREEGENNFDLDLRIE</sequence>
<dbReference type="Pfam" id="PF20434">
    <property type="entry name" value="BD-FAE"/>
    <property type="match status" value="1"/>
</dbReference>
<dbReference type="InterPro" id="IPR049492">
    <property type="entry name" value="BD-FAE-like_dom"/>
</dbReference>
<reference evidence="4 5" key="1">
    <citation type="submission" date="2019-02" db="EMBL/GenBank/DDBJ databases">
        <title>Deep-cultivation of Planctomycetes and their phenomic and genomic characterization uncovers novel biology.</title>
        <authorList>
            <person name="Wiegand S."/>
            <person name="Jogler M."/>
            <person name="Boedeker C."/>
            <person name="Pinto D."/>
            <person name="Vollmers J."/>
            <person name="Rivas-Marin E."/>
            <person name="Kohn T."/>
            <person name="Peeters S.H."/>
            <person name="Heuer A."/>
            <person name="Rast P."/>
            <person name="Oberbeckmann S."/>
            <person name="Bunk B."/>
            <person name="Jeske O."/>
            <person name="Meyerdierks A."/>
            <person name="Storesund J.E."/>
            <person name="Kallscheuer N."/>
            <person name="Luecker S."/>
            <person name="Lage O.M."/>
            <person name="Pohl T."/>
            <person name="Merkel B.J."/>
            <person name="Hornburger P."/>
            <person name="Mueller R.-W."/>
            <person name="Bruemmer F."/>
            <person name="Labrenz M."/>
            <person name="Spormann A.M."/>
            <person name="Op den Camp H."/>
            <person name="Overmann J."/>
            <person name="Amann R."/>
            <person name="Jetten M.S.M."/>
            <person name="Mascher T."/>
            <person name="Medema M.H."/>
            <person name="Devos D.P."/>
            <person name="Kaster A.-K."/>
            <person name="Ovreas L."/>
            <person name="Rohde M."/>
            <person name="Galperin M.Y."/>
            <person name="Jogler C."/>
        </authorList>
    </citation>
    <scope>NUCLEOTIDE SEQUENCE [LARGE SCALE GENOMIC DNA]</scope>
    <source>
        <strain evidence="4 5">Mal48</strain>
    </source>
</reference>
<keyword evidence="1 4" id="KW-0378">Hydrolase</keyword>
<gene>
    <name evidence="4" type="primary">axeA1_5</name>
    <name evidence="4" type="ORF">Mal48_48680</name>
</gene>
<dbReference type="AlphaFoldDB" id="A0A517QVD8"/>
<proteinExistence type="predicted"/>
<dbReference type="SUPFAM" id="SSF53474">
    <property type="entry name" value="alpha/beta-Hydrolases"/>
    <property type="match status" value="1"/>
</dbReference>
<dbReference type="EMBL" id="CP036267">
    <property type="protein sequence ID" value="QDT35590.1"/>
    <property type="molecule type" value="Genomic_DNA"/>
</dbReference>
<feature type="domain" description="BD-FAE-like" evidence="3">
    <location>
        <begin position="54"/>
        <end position="246"/>
    </location>
</feature>